<organism evidence="4 5">
    <name type="scientific">Haematococcus lacustris</name>
    <name type="common">Green alga</name>
    <name type="synonym">Haematococcus pluvialis</name>
    <dbReference type="NCBI Taxonomy" id="44745"/>
    <lineage>
        <taxon>Eukaryota</taxon>
        <taxon>Viridiplantae</taxon>
        <taxon>Chlorophyta</taxon>
        <taxon>core chlorophytes</taxon>
        <taxon>Chlorophyceae</taxon>
        <taxon>CS clade</taxon>
        <taxon>Chlamydomonadales</taxon>
        <taxon>Haematococcaceae</taxon>
        <taxon>Haematococcus</taxon>
    </lineage>
</organism>
<dbReference type="InterPro" id="IPR009057">
    <property type="entry name" value="Homeodomain-like_sf"/>
</dbReference>
<proteinExistence type="predicted"/>
<dbReference type="PROSITE" id="PS51294">
    <property type="entry name" value="HTH_MYB"/>
    <property type="match status" value="1"/>
</dbReference>
<feature type="domain" description="HTH myb-type" evidence="3">
    <location>
        <begin position="16"/>
        <end position="78"/>
    </location>
</feature>
<dbReference type="EMBL" id="BLLF01000149">
    <property type="protein sequence ID" value="GFH08263.1"/>
    <property type="molecule type" value="Genomic_DNA"/>
</dbReference>
<feature type="domain" description="Myb-like" evidence="2">
    <location>
        <begin position="16"/>
        <end position="74"/>
    </location>
</feature>
<dbReference type="InterPro" id="IPR001005">
    <property type="entry name" value="SANT/Myb"/>
</dbReference>
<dbReference type="Gene3D" id="1.10.10.60">
    <property type="entry name" value="Homeodomain-like"/>
    <property type="match status" value="1"/>
</dbReference>
<feature type="compositionally biased region" description="Basic and acidic residues" evidence="1">
    <location>
        <begin position="1"/>
        <end position="11"/>
    </location>
</feature>
<feature type="region of interest" description="Disordered" evidence="1">
    <location>
        <begin position="68"/>
        <end position="108"/>
    </location>
</feature>
<reference evidence="4 5" key="1">
    <citation type="submission" date="2020-02" db="EMBL/GenBank/DDBJ databases">
        <title>Draft genome sequence of Haematococcus lacustris strain NIES-144.</title>
        <authorList>
            <person name="Morimoto D."/>
            <person name="Nakagawa S."/>
            <person name="Yoshida T."/>
            <person name="Sawayama S."/>
        </authorList>
    </citation>
    <scope>NUCLEOTIDE SEQUENCE [LARGE SCALE GENOMIC DNA]</scope>
    <source>
        <strain evidence="4 5">NIES-144</strain>
    </source>
</reference>
<protein>
    <submittedName>
        <fullName evidence="4">Uncharacterized protein</fullName>
    </submittedName>
</protein>
<feature type="region of interest" description="Disordered" evidence="1">
    <location>
        <begin position="1"/>
        <end position="23"/>
    </location>
</feature>
<dbReference type="SUPFAM" id="SSF46689">
    <property type="entry name" value="Homeodomain-like"/>
    <property type="match status" value="1"/>
</dbReference>
<evidence type="ECO:0000313" key="4">
    <source>
        <dbReference type="EMBL" id="GFH08263.1"/>
    </source>
</evidence>
<dbReference type="AlphaFoldDB" id="A0A699YDZ7"/>
<evidence type="ECO:0000259" key="3">
    <source>
        <dbReference type="PROSITE" id="PS51294"/>
    </source>
</evidence>
<feature type="non-terminal residue" evidence="4">
    <location>
        <position position="1"/>
    </location>
</feature>
<sequence>MWKRPLGDRLRLSPPKAARKRSKWADHEVVRLVELYHVYGNNWSRIKAADEQADQPLLHQRSQVDCKDKIRNMRRNGQLPPGEETILSDGDGRGDSINDSHQGPPWQG</sequence>
<accession>A0A699YDZ7</accession>
<dbReference type="Proteomes" id="UP000485058">
    <property type="component" value="Unassembled WGS sequence"/>
</dbReference>
<dbReference type="InterPro" id="IPR017930">
    <property type="entry name" value="Myb_dom"/>
</dbReference>
<gene>
    <name evidence="4" type="ORF">HaLaN_03198</name>
</gene>
<name>A0A699YDZ7_HAELA</name>
<evidence type="ECO:0000313" key="5">
    <source>
        <dbReference type="Proteomes" id="UP000485058"/>
    </source>
</evidence>
<dbReference type="SMART" id="SM00717">
    <property type="entry name" value="SANT"/>
    <property type="match status" value="1"/>
</dbReference>
<comment type="caution">
    <text evidence="4">The sequence shown here is derived from an EMBL/GenBank/DDBJ whole genome shotgun (WGS) entry which is preliminary data.</text>
</comment>
<keyword evidence="5" id="KW-1185">Reference proteome</keyword>
<evidence type="ECO:0000256" key="1">
    <source>
        <dbReference type="SAM" id="MobiDB-lite"/>
    </source>
</evidence>
<evidence type="ECO:0000259" key="2">
    <source>
        <dbReference type="PROSITE" id="PS50090"/>
    </source>
</evidence>
<dbReference type="PROSITE" id="PS50090">
    <property type="entry name" value="MYB_LIKE"/>
    <property type="match status" value="1"/>
</dbReference>